<protein>
    <submittedName>
        <fullName evidence="1">Uncharacterized protein</fullName>
    </submittedName>
</protein>
<organism evidence="1 2">
    <name type="scientific">Pyxicephalus adspersus</name>
    <name type="common">African bullfrog</name>
    <dbReference type="NCBI Taxonomy" id="30357"/>
    <lineage>
        <taxon>Eukaryota</taxon>
        <taxon>Metazoa</taxon>
        <taxon>Chordata</taxon>
        <taxon>Craniata</taxon>
        <taxon>Vertebrata</taxon>
        <taxon>Euteleostomi</taxon>
        <taxon>Amphibia</taxon>
        <taxon>Batrachia</taxon>
        <taxon>Anura</taxon>
        <taxon>Neobatrachia</taxon>
        <taxon>Ranoidea</taxon>
        <taxon>Pyxicephalidae</taxon>
        <taxon>Pyxicephalinae</taxon>
        <taxon>Pyxicephalus</taxon>
    </lineage>
</organism>
<evidence type="ECO:0000313" key="2">
    <source>
        <dbReference type="Proteomes" id="UP001181693"/>
    </source>
</evidence>
<reference evidence="1" key="1">
    <citation type="thesis" date="2020" institute="ProQuest LLC" country="789 East Eisenhower Parkway, Ann Arbor, MI, USA">
        <title>Comparative Genomics and Chromosome Evolution.</title>
        <authorList>
            <person name="Mudd A.B."/>
        </authorList>
    </citation>
    <scope>NUCLEOTIDE SEQUENCE</scope>
    <source>
        <strain evidence="1">1538</strain>
        <tissue evidence="1">Blood</tissue>
    </source>
</reference>
<dbReference type="AlphaFoldDB" id="A0AAV3ADG6"/>
<name>A0AAV3ADG6_PYXAD</name>
<gene>
    <name evidence="1" type="ORF">GDO54_011544</name>
</gene>
<keyword evidence="2" id="KW-1185">Reference proteome</keyword>
<proteinExistence type="predicted"/>
<dbReference type="EMBL" id="DYDO01000004">
    <property type="protein sequence ID" value="DBA27386.1"/>
    <property type="molecule type" value="Genomic_DNA"/>
</dbReference>
<accession>A0AAV3ADG6</accession>
<evidence type="ECO:0000313" key="1">
    <source>
        <dbReference type="EMBL" id="DBA27386.1"/>
    </source>
</evidence>
<dbReference type="Proteomes" id="UP001181693">
    <property type="component" value="Unassembled WGS sequence"/>
</dbReference>
<comment type="caution">
    <text evidence="1">The sequence shown here is derived from an EMBL/GenBank/DDBJ whole genome shotgun (WGS) entry which is preliminary data.</text>
</comment>
<sequence length="119" mass="13532">MTYGTAESGCRAHSQIFHSDELGRGGPNERLISLSLGRRKLELFSSCRDLRDPVMVSTISRQNGGNPIPYHPALISVSCNPSRSARVRTVVSALHIQIYNMFCEDFFKCFRYFSYYKCI</sequence>